<feature type="transmembrane region" description="Helical" evidence="1">
    <location>
        <begin position="108"/>
        <end position="131"/>
    </location>
</feature>
<evidence type="ECO:0000313" key="3">
    <source>
        <dbReference type="Proteomes" id="UP000178526"/>
    </source>
</evidence>
<keyword evidence="1" id="KW-0472">Membrane</keyword>
<organism evidence="2 3">
    <name type="scientific">Candidatus Schekmanbacteria bacterium GWA2_38_11</name>
    <dbReference type="NCBI Taxonomy" id="1817876"/>
    <lineage>
        <taxon>Bacteria</taxon>
        <taxon>Candidatus Schekmaniibacteriota</taxon>
    </lineage>
</organism>
<feature type="transmembrane region" description="Helical" evidence="1">
    <location>
        <begin position="12"/>
        <end position="32"/>
    </location>
</feature>
<feature type="transmembrane region" description="Helical" evidence="1">
    <location>
        <begin position="751"/>
        <end position="773"/>
    </location>
</feature>
<dbReference type="Gene3D" id="3.40.50.150">
    <property type="entry name" value="Vaccinia Virus protein VP39"/>
    <property type="match status" value="1"/>
</dbReference>
<dbReference type="CDD" id="cd02440">
    <property type="entry name" value="AdoMet_MTases"/>
    <property type="match status" value="1"/>
</dbReference>
<protein>
    <recommendedName>
        <fullName evidence="4">PABS domain-containing protein</fullName>
    </recommendedName>
</protein>
<dbReference type="SUPFAM" id="SSF53335">
    <property type="entry name" value="S-adenosyl-L-methionine-dependent methyltransferases"/>
    <property type="match status" value="1"/>
</dbReference>
<dbReference type="Proteomes" id="UP000178526">
    <property type="component" value="Unassembled WGS sequence"/>
</dbReference>
<feature type="transmembrane region" description="Helical" evidence="1">
    <location>
        <begin position="585"/>
        <end position="610"/>
    </location>
</feature>
<dbReference type="InterPro" id="IPR029063">
    <property type="entry name" value="SAM-dependent_MTases_sf"/>
</dbReference>
<proteinExistence type="predicted"/>
<gene>
    <name evidence="2" type="ORF">A2042_06925</name>
</gene>
<comment type="caution">
    <text evidence="2">The sequence shown here is derived from an EMBL/GenBank/DDBJ whole genome shotgun (WGS) entry which is preliminary data.</text>
</comment>
<keyword evidence="1" id="KW-0812">Transmembrane</keyword>
<evidence type="ECO:0000313" key="2">
    <source>
        <dbReference type="EMBL" id="OGL42253.1"/>
    </source>
</evidence>
<evidence type="ECO:0008006" key="4">
    <source>
        <dbReference type="Google" id="ProtNLM"/>
    </source>
</evidence>
<name>A0A1F7RL57_9BACT</name>
<feature type="transmembrane region" description="Helical" evidence="1">
    <location>
        <begin position="74"/>
        <end position="96"/>
    </location>
</feature>
<feature type="transmembrane region" description="Helical" evidence="1">
    <location>
        <begin position="779"/>
        <end position="798"/>
    </location>
</feature>
<feature type="transmembrane region" description="Helical" evidence="1">
    <location>
        <begin position="685"/>
        <end position="703"/>
    </location>
</feature>
<dbReference type="EMBL" id="MGDB01000053">
    <property type="protein sequence ID" value="OGL42253.1"/>
    <property type="molecule type" value="Genomic_DNA"/>
</dbReference>
<evidence type="ECO:0000256" key="1">
    <source>
        <dbReference type="SAM" id="Phobius"/>
    </source>
</evidence>
<feature type="transmembrane region" description="Helical" evidence="1">
    <location>
        <begin position="194"/>
        <end position="214"/>
    </location>
</feature>
<reference evidence="2 3" key="1">
    <citation type="journal article" date="2016" name="Nat. Commun.">
        <title>Thousands of microbial genomes shed light on interconnected biogeochemical processes in an aquifer system.</title>
        <authorList>
            <person name="Anantharaman K."/>
            <person name="Brown C.T."/>
            <person name="Hug L.A."/>
            <person name="Sharon I."/>
            <person name="Castelle C.J."/>
            <person name="Probst A.J."/>
            <person name="Thomas B.C."/>
            <person name="Singh A."/>
            <person name="Wilkins M.J."/>
            <person name="Karaoz U."/>
            <person name="Brodie E.L."/>
            <person name="Williams K.H."/>
            <person name="Hubbard S.S."/>
            <person name="Banfield J.F."/>
        </authorList>
    </citation>
    <scope>NUCLEOTIDE SEQUENCE [LARGE SCALE GENOMIC DNA]</scope>
</reference>
<dbReference type="Pfam" id="PF01564">
    <property type="entry name" value="Spermine_synth"/>
    <property type="match status" value="1"/>
</dbReference>
<feature type="transmembrane region" description="Helical" evidence="1">
    <location>
        <begin position="652"/>
        <end position="673"/>
    </location>
</feature>
<feature type="transmembrane region" description="Helical" evidence="1">
    <location>
        <begin position="715"/>
        <end position="739"/>
    </location>
</feature>
<feature type="transmembrane region" description="Helical" evidence="1">
    <location>
        <begin position="38"/>
        <end position="62"/>
    </location>
</feature>
<feature type="transmembrane region" description="Helical" evidence="1">
    <location>
        <begin position="171"/>
        <end position="189"/>
    </location>
</feature>
<keyword evidence="1" id="KW-1133">Transmembrane helix</keyword>
<accession>A0A1F7RL57</accession>
<feature type="transmembrane region" description="Helical" evidence="1">
    <location>
        <begin position="143"/>
        <end position="165"/>
    </location>
</feature>
<feature type="transmembrane region" description="Helical" evidence="1">
    <location>
        <begin position="622"/>
        <end position="646"/>
    </location>
</feature>
<sequence length="811" mass="91572">MNNEKPRMEIFLGIFLICFSTLFLELTLSRIFSVTMWYHFAFMAISLALFGMSCSGIVVYIFKDHLLNKKVERLLATSSLLFPVILLISFIIYINIPFTFEEFTEKSFLMLLLIYLLISIPFFISGLIVSLTFAVHFKHISKLYFSDLLGASFGCILLIPILSYISAPNAIIFAAFLGSIASMFFCFVAANRRLFFLSIGLTAFSLCFLLYGIFANPLKIKYTKAYKEYGYIYEKWNPLARITIYPSYPTEEESNKPFGWGLSRKFNGFKPKEMWIEQDASAGTPIIEFDGDLEKVNFLSYDVTSLAYYLKKDSKVLIIGPGGGRDVLTALLFGSKKIKGIEINPDIIDVVKNRYADFTGHLYSRKEVEIINEEGRSYISRSKDNFDIIQLSLVDSWTATTAGAFILTENNLYTKEAFASYYNHLAEDGILTMSRWFFSGLPGETLRLVSLGLKTLKDAGIKDPSKHIIVAKKSQWMNFTRGPDGIATFIMKKTEFSIGEVKLIEDVCNKLGFEIVYTPLSCNDESFKNLIHAENLNNFFKSFPIDISPPTDDNPFFFHMLKIKNFYKLNLSQGIMSVHLRAVTVIGSLLIVVTILSIIFIFGPLMVYQIKGLKNIKGKISFLFYFAFLGLGFMMVEISLIQRFILFLGHPLYSFSVFLFSLLLFSSLGSFSTEYINKVALKNKLQLILGCIVVILLFYIFLLPKIMDYFLGIEVFYKIVITVILLAPLGFFMGMPFPLGIKLLGNNSQEIIPWVWGINGATSVLATVLSTAVAISVGFTFALALGGISYAILILIIMSKEFLKTGEIGNQ</sequence>
<dbReference type="AlphaFoldDB" id="A0A1F7RL57"/>